<keyword evidence="2" id="KW-1185">Reference proteome</keyword>
<dbReference type="EMBL" id="JPSL02000040">
    <property type="protein sequence ID" value="KIX84453.1"/>
    <property type="molecule type" value="Genomic_DNA"/>
</dbReference>
<dbReference type="RefSeq" id="WP_038064872.1">
    <property type="nucleotide sequence ID" value="NZ_JPSL02000040.1"/>
</dbReference>
<dbReference type="Proteomes" id="UP000030364">
    <property type="component" value="Unassembled WGS sequence"/>
</dbReference>
<dbReference type="AlphaFoldDB" id="A0A0D6XC42"/>
<comment type="caution">
    <text evidence="1">The sequence shown here is derived from an EMBL/GenBank/DDBJ whole genome shotgun (WGS) entry which is preliminary data.</text>
</comment>
<dbReference type="GO" id="GO:0020037">
    <property type="term" value="F:heme binding"/>
    <property type="evidence" value="ECO:0007669"/>
    <property type="project" value="InterPro"/>
</dbReference>
<gene>
    <name evidence="1" type="ORF">THFILI_11960</name>
</gene>
<accession>A0A0D6XC42</accession>
<name>A0A0D6XC42_THEFI</name>
<evidence type="ECO:0000313" key="2">
    <source>
        <dbReference type="Proteomes" id="UP000030364"/>
    </source>
</evidence>
<protein>
    <recommendedName>
        <fullName evidence="3">Globin-sensor domain-containing protein</fullName>
    </recommendedName>
</protein>
<dbReference type="OrthoDB" id="9834463at2"/>
<dbReference type="InterPro" id="IPR012292">
    <property type="entry name" value="Globin/Proto"/>
</dbReference>
<organism evidence="1 2">
    <name type="scientific">Thermus filiformis</name>
    <dbReference type="NCBI Taxonomy" id="276"/>
    <lineage>
        <taxon>Bacteria</taxon>
        <taxon>Thermotogati</taxon>
        <taxon>Deinococcota</taxon>
        <taxon>Deinococci</taxon>
        <taxon>Thermales</taxon>
        <taxon>Thermaceae</taxon>
        <taxon>Thermus</taxon>
    </lineage>
</organism>
<evidence type="ECO:0000313" key="1">
    <source>
        <dbReference type="EMBL" id="KIX84453.1"/>
    </source>
</evidence>
<reference evidence="1 2" key="1">
    <citation type="journal article" date="2015" name="Genome Announc.">
        <title>Draft Genome Sequence of the Thermophile Thermus filiformis ATCC 43280, Producer of Carotenoid-(Di)glucoside-Branched Fatty Acid (Di)esters and Source of Hyperthermostable Enzymes of Biotechnological Interest.</title>
        <authorList>
            <person name="Mandelli F."/>
            <person name="Oliveira Ramires B."/>
            <person name="Couger M.B."/>
            <person name="Paixao D.A."/>
            <person name="Camilo C.M."/>
            <person name="Polikarpov I."/>
            <person name="Prade R."/>
            <person name="Riano-Pachon D.M."/>
            <person name="Squina F.M."/>
        </authorList>
    </citation>
    <scope>NUCLEOTIDE SEQUENCE [LARGE SCALE GENOMIC DNA]</scope>
    <source>
        <strain evidence="1 2">ATCC 43280</strain>
    </source>
</reference>
<sequence length="215" mass="24460">MAKLKGPEDEKALGGGSVKGNLFDLTPEERVEYLRLLDDLMQVRSAWEELAQVRPQVEPYFPQVARRIAERMGQNPLTQDKADVVGPLTRVAELYFSPPRLDAEYLESRARVGKGYLEAGHTPATLVAGIYGLWVDEWSRVFQELFSGDPVHLARLTRALALVSLFNLSLVIQQFTYESEVRAREMEERMLEKFLRVSGISRELYEQMARVAGED</sequence>
<proteinExistence type="predicted"/>
<dbReference type="GO" id="GO:0019825">
    <property type="term" value="F:oxygen binding"/>
    <property type="evidence" value="ECO:0007669"/>
    <property type="project" value="InterPro"/>
</dbReference>
<dbReference type="Gene3D" id="1.10.490.10">
    <property type="entry name" value="Globins"/>
    <property type="match status" value="1"/>
</dbReference>
<evidence type="ECO:0008006" key="3">
    <source>
        <dbReference type="Google" id="ProtNLM"/>
    </source>
</evidence>